<dbReference type="RefSeq" id="WP_149749850.1">
    <property type="nucleotide sequence ID" value="NZ_VUJW01000003.1"/>
</dbReference>
<feature type="transmembrane region" description="Helical" evidence="2">
    <location>
        <begin position="194"/>
        <end position="213"/>
    </location>
</feature>
<accession>A0A5B1M2Q1</accession>
<name>A0A5B1M2Q1_9ACTN</name>
<dbReference type="AlphaFoldDB" id="A0A5B1M2Q1"/>
<sequence length="298" mass="31963">MPWAATHYFNNLVGNLSARPDLLDDALELLADLGPFWSGIDPVGQGWNLMSQGHFAQAVRMMSFTTHYPIIDSQWESLASKAQERLSELESLTSEARNQRDRFRADAEEGVAVIERERSDLETAARQAGLLVAAVVSDATASLFKEDAARNEKESKSAWTWGLVVLAMAAVVALTPLGLHYLGEGPAYSGPALLAAHAGSTAALATVAGVLLARARSRDIARQRANDLSTAMGTMIAYSNQIQDPTEKQRFMMTMGQLVLQAHLTVGTNGHGNDDSMTGLVALANLMRSPASPEPASS</sequence>
<reference evidence="3 4" key="2">
    <citation type="submission" date="2019-09" db="EMBL/GenBank/DDBJ databases">
        <authorList>
            <person name="Jin C."/>
        </authorList>
    </citation>
    <scope>NUCLEOTIDE SEQUENCE [LARGE SCALE GENOMIC DNA]</scope>
    <source>
        <strain evidence="3 4">BN140041</strain>
    </source>
</reference>
<protein>
    <submittedName>
        <fullName evidence="3">Uncharacterized protein</fullName>
    </submittedName>
</protein>
<keyword evidence="2" id="KW-0812">Transmembrane</keyword>
<comment type="caution">
    <text evidence="3">The sequence shown here is derived from an EMBL/GenBank/DDBJ whole genome shotgun (WGS) entry which is preliminary data.</text>
</comment>
<keyword evidence="4" id="KW-1185">Reference proteome</keyword>
<keyword evidence="2" id="KW-0472">Membrane</keyword>
<reference evidence="3 4" key="1">
    <citation type="submission" date="2019-09" db="EMBL/GenBank/DDBJ databases">
        <title>Nocardioides panacisoli sp. nov., isolated from the soil of a ginseng field.</title>
        <authorList>
            <person name="Cho C."/>
        </authorList>
    </citation>
    <scope>NUCLEOTIDE SEQUENCE [LARGE SCALE GENOMIC DNA]</scope>
    <source>
        <strain evidence="3 4">BN140041</strain>
    </source>
</reference>
<evidence type="ECO:0000313" key="4">
    <source>
        <dbReference type="Proteomes" id="UP000324351"/>
    </source>
</evidence>
<evidence type="ECO:0000313" key="3">
    <source>
        <dbReference type="EMBL" id="KAA1427485.1"/>
    </source>
</evidence>
<gene>
    <name evidence="3" type="ORF">F0U47_08430</name>
</gene>
<proteinExistence type="predicted"/>
<evidence type="ECO:0000256" key="1">
    <source>
        <dbReference type="SAM" id="Coils"/>
    </source>
</evidence>
<dbReference type="Proteomes" id="UP000324351">
    <property type="component" value="Unassembled WGS sequence"/>
</dbReference>
<dbReference type="EMBL" id="VUJW01000003">
    <property type="protein sequence ID" value="KAA1427485.1"/>
    <property type="molecule type" value="Genomic_DNA"/>
</dbReference>
<feature type="coiled-coil region" evidence="1">
    <location>
        <begin position="79"/>
        <end position="124"/>
    </location>
</feature>
<feature type="transmembrane region" description="Helical" evidence="2">
    <location>
        <begin position="158"/>
        <end position="182"/>
    </location>
</feature>
<evidence type="ECO:0000256" key="2">
    <source>
        <dbReference type="SAM" id="Phobius"/>
    </source>
</evidence>
<keyword evidence="1" id="KW-0175">Coiled coil</keyword>
<organism evidence="3 4">
    <name type="scientific">Nocardioides antri</name>
    <dbReference type="NCBI Taxonomy" id="2607659"/>
    <lineage>
        <taxon>Bacteria</taxon>
        <taxon>Bacillati</taxon>
        <taxon>Actinomycetota</taxon>
        <taxon>Actinomycetes</taxon>
        <taxon>Propionibacteriales</taxon>
        <taxon>Nocardioidaceae</taxon>
        <taxon>Nocardioides</taxon>
    </lineage>
</organism>
<keyword evidence="2" id="KW-1133">Transmembrane helix</keyword>